<protein>
    <submittedName>
        <fullName evidence="2">Uncharacterized protein</fullName>
    </submittedName>
</protein>
<feature type="compositionally biased region" description="Acidic residues" evidence="1">
    <location>
        <begin position="68"/>
        <end position="96"/>
    </location>
</feature>
<reference evidence="2 3" key="1">
    <citation type="submission" date="2013-11" db="EMBL/GenBank/DDBJ databases">
        <title>The Damaraland mole rat (Fukomys damarensis) genome and evolution of African mole rats.</title>
        <authorList>
            <person name="Gladyshev V.N."/>
            <person name="Fang X."/>
        </authorList>
    </citation>
    <scope>NUCLEOTIDE SEQUENCE [LARGE SCALE GENOMIC DNA]</scope>
    <source>
        <tissue evidence="2">Liver</tissue>
    </source>
</reference>
<accession>A0A091CSU6</accession>
<keyword evidence="3" id="KW-1185">Reference proteome</keyword>
<evidence type="ECO:0000313" key="3">
    <source>
        <dbReference type="Proteomes" id="UP000028990"/>
    </source>
</evidence>
<dbReference type="AlphaFoldDB" id="A0A091CSU6"/>
<dbReference type="EMBL" id="KN124048">
    <property type="protein sequence ID" value="KFO22434.1"/>
    <property type="molecule type" value="Genomic_DNA"/>
</dbReference>
<feature type="compositionally biased region" description="Low complexity" evidence="1">
    <location>
        <begin position="29"/>
        <end position="40"/>
    </location>
</feature>
<feature type="region of interest" description="Disordered" evidence="1">
    <location>
        <begin position="1"/>
        <end position="44"/>
    </location>
</feature>
<sequence>MRHNALSYELNSNPGISALKPWPARESGARPARPSLAAPAQSGSGRKLLWSALSGVPSELCSVCLSAWEEEGEEEEKKEEVEKEVEEGDEEEEDDDVWSRLGGGAAATAAAAAASGKGEAGETETWKPQSVRDPARQAPFQLHGQSVETADVPSVRHLLLPPVSASEGFSLESTYGAHIKNSPLEERKD</sequence>
<name>A0A091CSU6_FUKDA</name>
<proteinExistence type="predicted"/>
<evidence type="ECO:0000256" key="1">
    <source>
        <dbReference type="SAM" id="MobiDB-lite"/>
    </source>
</evidence>
<feature type="region of interest" description="Disordered" evidence="1">
    <location>
        <begin position="68"/>
        <end position="134"/>
    </location>
</feature>
<dbReference type="Proteomes" id="UP000028990">
    <property type="component" value="Unassembled WGS sequence"/>
</dbReference>
<organism evidence="2 3">
    <name type="scientific">Fukomys damarensis</name>
    <name type="common">Damaraland mole rat</name>
    <name type="synonym">Cryptomys damarensis</name>
    <dbReference type="NCBI Taxonomy" id="885580"/>
    <lineage>
        <taxon>Eukaryota</taxon>
        <taxon>Metazoa</taxon>
        <taxon>Chordata</taxon>
        <taxon>Craniata</taxon>
        <taxon>Vertebrata</taxon>
        <taxon>Euteleostomi</taxon>
        <taxon>Mammalia</taxon>
        <taxon>Eutheria</taxon>
        <taxon>Euarchontoglires</taxon>
        <taxon>Glires</taxon>
        <taxon>Rodentia</taxon>
        <taxon>Hystricomorpha</taxon>
        <taxon>Bathyergidae</taxon>
        <taxon>Fukomys</taxon>
    </lineage>
</organism>
<feature type="compositionally biased region" description="Low complexity" evidence="1">
    <location>
        <begin position="106"/>
        <end position="117"/>
    </location>
</feature>
<evidence type="ECO:0000313" key="2">
    <source>
        <dbReference type="EMBL" id="KFO22434.1"/>
    </source>
</evidence>
<gene>
    <name evidence="2" type="ORF">H920_16130</name>
</gene>